<evidence type="ECO:0000313" key="1">
    <source>
        <dbReference type="EMBL" id="TSJ44407.1"/>
    </source>
</evidence>
<dbReference type="RefSeq" id="WP_144247968.1">
    <property type="nucleotide sequence ID" value="NZ_VLPK01000001.1"/>
</dbReference>
<dbReference type="Proteomes" id="UP000318733">
    <property type="component" value="Unassembled WGS sequence"/>
</dbReference>
<reference evidence="1 2" key="1">
    <citation type="submission" date="2019-07" db="EMBL/GenBank/DDBJ databases">
        <authorList>
            <person name="Huq M.A."/>
        </authorList>
    </citation>
    <scope>NUCLEOTIDE SEQUENCE [LARGE SCALE GENOMIC DNA]</scope>
    <source>
        <strain evidence="1 2">MAH-19</strain>
    </source>
</reference>
<sequence length="82" mass="9448">MAYFVIMEEAQHPVIGFGLEYAGQLIFCEAVMQENFYDVHFDGEWKAALAHNDDMEWSQTAGMILPQAIIDEIGFRIDINYK</sequence>
<dbReference type="AlphaFoldDB" id="A0A556MWX4"/>
<dbReference type="EMBL" id="VLPK01000001">
    <property type="protein sequence ID" value="TSJ44407.1"/>
    <property type="molecule type" value="Genomic_DNA"/>
</dbReference>
<organism evidence="1 2">
    <name type="scientific">Mucilaginibacter corticis</name>
    <dbReference type="NCBI Taxonomy" id="2597670"/>
    <lineage>
        <taxon>Bacteria</taxon>
        <taxon>Pseudomonadati</taxon>
        <taxon>Bacteroidota</taxon>
        <taxon>Sphingobacteriia</taxon>
        <taxon>Sphingobacteriales</taxon>
        <taxon>Sphingobacteriaceae</taxon>
        <taxon>Mucilaginibacter</taxon>
    </lineage>
</organism>
<name>A0A556MWX4_9SPHI</name>
<dbReference type="OrthoDB" id="799010at2"/>
<protein>
    <submittedName>
        <fullName evidence="1">Uncharacterized protein</fullName>
    </submittedName>
</protein>
<keyword evidence="2" id="KW-1185">Reference proteome</keyword>
<comment type="caution">
    <text evidence="1">The sequence shown here is derived from an EMBL/GenBank/DDBJ whole genome shotgun (WGS) entry which is preliminary data.</text>
</comment>
<evidence type="ECO:0000313" key="2">
    <source>
        <dbReference type="Proteomes" id="UP000318733"/>
    </source>
</evidence>
<gene>
    <name evidence="1" type="ORF">FO440_09570</name>
</gene>
<proteinExistence type="predicted"/>
<accession>A0A556MWX4</accession>